<dbReference type="EMBL" id="JAUUTY010000007">
    <property type="protein sequence ID" value="KAK1606859.1"/>
    <property type="molecule type" value="Genomic_DNA"/>
</dbReference>
<evidence type="ECO:0000313" key="7">
    <source>
        <dbReference type="Proteomes" id="UP001231189"/>
    </source>
</evidence>
<evidence type="ECO:0000259" key="5">
    <source>
        <dbReference type="PROSITE" id="PS51081"/>
    </source>
</evidence>
<evidence type="ECO:0000256" key="3">
    <source>
        <dbReference type="ARBA" id="ARBA00022833"/>
    </source>
</evidence>
<dbReference type="SUPFAM" id="SSF49599">
    <property type="entry name" value="TRAF domain-like"/>
    <property type="match status" value="1"/>
</dbReference>
<reference evidence="6" key="1">
    <citation type="submission" date="2023-07" db="EMBL/GenBank/DDBJ databases">
        <title>A chromosome-level genome assembly of Lolium multiflorum.</title>
        <authorList>
            <person name="Chen Y."/>
            <person name="Copetti D."/>
            <person name="Kolliker R."/>
            <person name="Studer B."/>
        </authorList>
    </citation>
    <scope>NUCLEOTIDE SEQUENCE</scope>
    <source>
        <strain evidence="6">02402/16</strain>
        <tissue evidence="6">Leaf</tissue>
    </source>
</reference>
<accession>A0AAD8VHN6</accession>
<dbReference type="Proteomes" id="UP001231189">
    <property type="component" value="Unassembled WGS sequence"/>
</dbReference>
<sequence length="419" mass="46755">MSAAISGSIERDVLECPICMDPLQPPCAVGHAICSSCHASLTNKDMCHTCSATGGYNRCNALDKILESFRVPCANTKYGCTAESHYHEADEHKKSCPHTPCFCPEPDCVFAGSTVALLAHLTGDHMWPSTELKCNFNLTVDVQEGMHALHNRDAGLLFLMKFTPVPPFGHATSVLCVDPHATATEEAECKFRCHLSSSNTDIGWQKTSDFQVRSTNLSEGLLVPEDGGYSFVAPNTTSITVSIARIMRDKRGNEIRLKRLRQSYRAIPWHLFKQRHTSESDLYKVTLLAVFALFDEQVFDVAFSEEEKPVERLQQLLLRAHMVVEEADRRYITNSGMLLQLKMLSRAMYHGYHALDTFKCNQLIKEGADEVTSTNFMFGRQTEKQQVINFLLQHNPLGPPVVLPVIGGHLVGKKTLVNE</sequence>
<gene>
    <name evidence="6" type="ORF">QYE76_030532</name>
</gene>
<dbReference type="PANTHER" id="PTHR10315:SF165">
    <property type="entry name" value="RING-TYPE E3 UBIQUITIN TRANSFERASE"/>
    <property type="match status" value="1"/>
</dbReference>
<dbReference type="AlphaFoldDB" id="A0AAD8VHN6"/>
<organism evidence="6 7">
    <name type="scientific">Lolium multiflorum</name>
    <name type="common">Italian ryegrass</name>
    <name type="synonym">Lolium perenne subsp. multiflorum</name>
    <dbReference type="NCBI Taxonomy" id="4521"/>
    <lineage>
        <taxon>Eukaryota</taxon>
        <taxon>Viridiplantae</taxon>
        <taxon>Streptophyta</taxon>
        <taxon>Embryophyta</taxon>
        <taxon>Tracheophyta</taxon>
        <taxon>Spermatophyta</taxon>
        <taxon>Magnoliopsida</taxon>
        <taxon>Liliopsida</taxon>
        <taxon>Poales</taxon>
        <taxon>Poaceae</taxon>
        <taxon>BOP clade</taxon>
        <taxon>Pooideae</taxon>
        <taxon>Poodae</taxon>
        <taxon>Poeae</taxon>
        <taxon>Poeae Chloroplast Group 2 (Poeae type)</taxon>
        <taxon>Loliodinae</taxon>
        <taxon>Loliinae</taxon>
        <taxon>Lolium</taxon>
    </lineage>
</organism>
<dbReference type="GO" id="GO:0005737">
    <property type="term" value="C:cytoplasm"/>
    <property type="evidence" value="ECO:0007669"/>
    <property type="project" value="TreeGrafter"/>
</dbReference>
<dbReference type="Pfam" id="PF21361">
    <property type="entry name" value="Sina_ZnF"/>
    <property type="match status" value="1"/>
</dbReference>
<name>A0AAD8VHN6_LOLMU</name>
<dbReference type="InterPro" id="IPR013083">
    <property type="entry name" value="Znf_RING/FYVE/PHD"/>
</dbReference>
<evidence type="ECO:0000313" key="6">
    <source>
        <dbReference type="EMBL" id="KAK1606859.1"/>
    </source>
</evidence>
<proteinExistence type="predicted"/>
<dbReference type="PROSITE" id="PS51081">
    <property type="entry name" value="ZF_SIAH"/>
    <property type="match status" value="1"/>
</dbReference>
<dbReference type="InterPro" id="IPR013010">
    <property type="entry name" value="Znf_SIAH"/>
</dbReference>
<keyword evidence="1" id="KW-0479">Metal-binding</keyword>
<dbReference type="PANTHER" id="PTHR10315">
    <property type="entry name" value="E3 UBIQUITIN PROTEIN LIGASE SIAH"/>
    <property type="match status" value="1"/>
</dbReference>
<evidence type="ECO:0000256" key="1">
    <source>
        <dbReference type="ARBA" id="ARBA00022723"/>
    </source>
</evidence>
<feature type="domain" description="SIAH-type" evidence="5">
    <location>
        <begin position="68"/>
        <end position="126"/>
    </location>
</feature>
<dbReference type="InterPro" id="IPR052088">
    <property type="entry name" value="E3_ubiquitin-ligase_SINA"/>
</dbReference>
<dbReference type="Gene3D" id="3.30.40.10">
    <property type="entry name" value="Zinc/RING finger domain, C3HC4 (zinc finger)"/>
    <property type="match status" value="1"/>
</dbReference>
<protein>
    <recommendedName>
        <fullName evidence="5">SIAH-type domain-containing protein</fullName>
    </recommendedName>
</protein>
<keyword evidence="3" id="KW-0862">Zinc</keyword>
<evidence type="ECO:0000256" key="2">
    <source>
        <dbReference type="ARBA" id="ARBA00022771"/>
    </source>
</evidence>
<evidence type="ECO:0000256" key="4">
    <source>
        <dbReference type="PROSITE-ProRule" id="PRU00455"/>
    </source>
</evidence>
<dbReference type="GO" id="GO:0061630">
    <property type="term" value="F:ubiquitin protein ligase activity"/>
    <property type="evidence" value="ECO:0007669"/>
    <property type="project" value="TreeGrafter"/>
</dbReference>
<keyword evidence="7" id="KW-1185">Reference proteome</keyword>
<comment type="caution">
    <text evidence="6">The sequence shown here is derived from an EMBL/GenBank/DDBJ whole genome shotgun (WGS) entry which is preliminary data.</text>
</comment>
<keyword evidence="2 4" id="KW-0863">Zinc-finger</keyword>
<dbReference type="GO" id="GO:0008270">
    <property type="term" value="F:zinc ion binding"/>
    <property type="evidence" value="ECO:0007669"/>
    <property type="project" value="UniProtKB-KW"/>
</dbReference>